<evidence type="ECO:0008006" key="4">
    <source>
        <dbReference type="Google" id="ProtNLM"/>
    </source>
</evidence>
<gene>
    <name evidence="2" type="ORF">ACFFVK_20360</name>
</gene>
<feature type="transmembrane region" description="Helical" evidence="1">
    <location>
        <begin position="376"/>
        <end position="393"/>
    </location>
</feature>
<feature type="transmembrane region" description="Helical" evidence="1">
    <location>
        <begin position="86"/>
        <end position="103"/>
    </location>
</feature>
<feature type="transmembrane region" description="Helical" evidence="1">
    <location>
        <begin position="61"/>
        <end position="80"/>
    </location>
</feature>
<feature type="transmembrane region" description="Helical" evidence="1">
    <location>
        <begin position="203"/>
        <end position="218"/>
    </location>
</feature>
<dbReference type="Proteomes" id="UP001589562">
    <property type="component" value="Unassembled WGS sequence"/>
</dbReference>
<keyword evidence="1" id="KW-1133">Transmembrane helix</keyword>
<reference evidence="2 3" key="1">
    <citation type="submission" date="2024-09" db="EMBL/GenBank/DDBJ databases">
        <authorList>
            <person name="Sun Q."/>
            <person name="Mori K."/>
        </authorList>
    </citation>
    <scope>NUCLEOTIDE SEQUENCE [LARGE SCALE GENOMIC DNA]</scope>
    <source>
        <strain evidence="2 3">CECT 8365</strain>
    </source>
</reference>
<feature type="transmembrane region" description="Helical" evidence="1">
    <location>
        <begin position="349"/>
        <end position="370"/>
    </location>
</feature>
<feature type="transmembrane region" description="Helical" evidence="1">
    <location>
        <begin position="230"/>
        <end position="248"/>
    </location>
</feature>
<keyword evidence="1" id="KW-0472">Membrane</keyword>
<dbReference type="EMBL" id="JBHMFE010000046">
    <property type="protein sequence ID" value="MFB9110940.1"/>
    <property type="molecule type" value="Genomic_DNA"/>
</dbReference>
<evidence type="ECO:0000313" key="2">
    <source>
        <dbReference type="EMBL" id="MFB9110940.1"/>
    </source>
</evidence>
<feature type="transmembrane region" description="Helical" evidence="1">
    <location>
        <begin position="115"/>
        <end position="134"/>
    </location>
</feature>
<keyword evidence="1" id="KW-0812">Transmembrane</keyword>
<evidence type="ECO:0000256" key="1">
    <source>
        <dbReference type="SAM" id="Phobius"/>
    </source>
</evidence>
<evidence type="ECO:0000313" key="3">
    <source>
        <dbReference type="Proteomes" id="UP001589562"/>
    </source>
</evidence>
<feature type="transmembrane region" description="Helical" evidence="1">
    <location>
        <begin position="31"/>
        <end position="49"/>
    </location>
</feature>
<feature type="transmembrane region" description="Helical" evidence="1">
    <location>
        <begin position="154"/>
        <end position="173"/>
    </location>
</feature>
<name>A0ABV5HGB4_9FLAO</name>
<organism evidence="2 3">
    <name type="scientific">Flavobacterium gyeonganense</name>
    <dbReference type="NCBI Taxonomy" id="1310418"/>
    <lineage>
        <taxon>Bacteria</taxon>
        <taxon>Pseudomonadati</taxon>
        <taxon>Bacteroidota</taxon>
        <taxon>Flavobacteriia</taxon>
        <taxon>Flavobacteriales</taxon>
        <taxon>Flavobacteriaceae</taxon>
        <taxon>Flavobacterium</taxon>
    </lineage>
</organism>
<feature type="transmembrane region" description="Helical" evidence="1">
    <location>
        <begin position="7"/>
        <end position="25"/>
    </location>
</feature>
<accession>A0ABV5HGB4</accession>
<protein>
    <recommendedName>
        <fullName evidence="4">O-antigen ligase-like membrane protein</fullName>
    </recommendedName>
</protein>
<dbReference type="RefSeq" id="WP_278010765.1">
    <property type="nucleotide sequence ID" value="NZ_CP121112.1"/>
</dbReference>
<feature type="transmembrane region" description="Helical" evidence="1">
    <location>
        <begin position="320"/>
        <end position="342"/>
    </location>
</feature>
<keyword evidence="3" id="KW-1185">Reference proteome</keyword>
<sequence length="406" mass="46943">MTKKEIFTYLGISLSLIGVPLGMYFNYLFPFIKWSPVFMFLSVALILSYKNLFAGRLPSFNKWFTIIIGYQLLMLLYGLFSVRMNSQYLSFHIYIILLVLALASNKNNATYDKIILFTFYISALCTFLGAYFIWKGLVTGEEAWQLRQDQQDYALEAFTIANGAIINYACVLCLRFKNKFIKIFLSIVFALDIYVLFMSTKRTPVFVAIIIAISYLYKTGSVNKTLVLQYFKTLLLTLIAFIAAYINIEDLQKIIDKFTYEFYSGVFNIFGNTEVRDSSGSAIARYTAREWAYNYINNNFDFFNYILGAGYMTRWIDNPLLQSFLDMGLIGLFMYIMLILIFPIKSYFSIANILALFAFLLCVYNIMVSISSGNPYIYMKHIPIVFLAFTMNLKKKKYITTGTINN</sequence>
<proteinExistence type="predicted"/>
<comment type="caution">
    <text evidence="2">The sequence shown here is derived from an EMBL/GenBank/DDBJ whole genome shotgun (WGS) entry which is preliminary data.</text>
</comment>